<protein>
    <recommendedName>
        <fullName evidence="4">PEP-CTERM motif protein</fullName>
    </recommendedName>
</protein>
<reference evidence="2 3" key="1">
    <citation type="submission" date="2015-07" db="EMBL/GenBank/DDBJ databases">
        <title>Draft genome sequence of the Amantichitinum ursilacus IGB-41, a new chitin-degrading bacterium.</title>
        <authorList>
            <person name="Kirstahler P."/>
            <person name="Guenther M."/>
            <person name="Grumaz C."/>
            <person name="Rupp S."/>
            <person name="Zibek S."/>
            <person name="Sohn K."/>
        </authorList>
    </citation>
    <scope>NUCLEOTIDE SEQUENCE [LARGE SCALE GENOMIC DNA]</scope>
    <source>
        <strain evidence="2 3">IGB-41</strain>
    </source>
</reference>
<evidence type="ECO:0000313" key="3">
    <source>
        <dbReference type="Proteomes" id="UP000037939"/>
    </source>
</evidence>
<gene>
    <name evidence="2" type="ORF">WG78_03170</name>
</gene>
<evidence type="ECO:0008006" key="4">
    <source>
        <dbReference type="Google" id="ProtNLM"/>
    </source>
</evidence>
<dbReference type="Proteomes" id="UP000037939">
    <property type="component" value="Unassembled WGS sequence"/>
</dbReference>
<evidence type="ECO:0000256" key="1">
    <source>
        <dbReference type="SAM" id="SignalP"/>
    </source>
</evidence>
<name>A0A0N0GQ81_9NEIS</name>
<sequence length="250" mass="26736">MQLQHKTCLALSSLLLAAGAHAITFDGAVVTSTPPSGWNAVKPTFQGTDAAGNTRYWNLLGLSEFGDTNYALVTAAGYQSVYGASLVFPSSQYALTNTYYLASALSINNFYMADFELHEATPFLFSGVEAAAFTASLGNGSFSSSTLTLVGYRNNAVVGTFTVNLSDTHFSWFDSSFATTPIDRLEIQSSGPGKRWLIDNIGLTYLSDAPMPLAAPVPEPEEWALMMTAVGALAARTAARRRANRKETAQ</sequence>
<feature type="signal peptide" evidence="1">
    <location>
        <begin position="1"/>
        <end position="22"/>
    </location>
</feature>
<dbReference type="EMBL" id="LAQT01000002">
    <property type="protein sequence ID" value="KPC54542.1"/>
    <property type="molecule type" value="Genomic_DNA"/>
</dbReference>
<dbReference type="RefSeq" id="WP_053936331.1">
    <property type="nucleotide sequence ID" value="NZ_LAQT01000002.1"/>
</dbReference>
<dbReference type="OrthoDB" id="8565395at2"/>
<organism evidence="2 3">
    <name type="scientific">Amantichitinum ursilacus</name>
    <dbReference type="NCBI Taxonomy" id="857265"/>
    <lineage>
        <taxon>Bacteria</taxon>
        <taxon>Pseudomonadati</taxon>
        <taxon>Pseudomonadota</taxon>
        <taxon>Betaproteobacteria</taxon>
        <taxon>Neisseriales</taxon>
        <taxon>Chitinibacteraceae</taxon>
        <taxon>Amantichitinum</taxon>
    </lineage>
</organism>
<feature type="chain" id="PRO_5005849831" description="PEP-CTERM motif protein" evidence="1">
    <location>
        <begin position="23"/>
        <end position="250"/>
    </location>
</feature>
<keyword evidence="1" id="KW-0732">Signal</keyword>
<proteinExistence type="predicted"/>
<accession>A0A0N0GQ81</accession>
<dbReference type="STRING" id="857265.WG78_03170"/>
<comment type="caution">
    <text evidence="2">The sequence shown here is derived from an EMBL/GenBank/DDBJ whole genome shotgun (WGS) entry which is preliminary data.</text>
</comment>
<dbReference type="AlphaFoldDB" id="A0A0N0GQ81"/>
<evidence type="ECO:0000313" key="2">
    <source>
        <dbReference type="EMBL" id="KPC54542.1"/>
    </source>
</evidence>
<keyword evidence="3" id="KW-1185">Reference proteome</keyword>